<keyword evidence="6 10" id="KW-1133">Transmembrane helix</keyword>
<dbReference type="GO" id="GO:0016125">
    <property type="term" value="P:sterol metabolic process"/>
    <property type="evidence" value="ECO:0007669"/>
    <property type="project" value="UniProtKB-UniRule"/>
</dbReference>
<dbReference type="HOGENOM" id="CLU_057366_2_0_1"/>
<keyword evidence="10" id="KW-0746">Sphingolipid metabolism</keyword>
<organism evidence="11 12">
    <name type="scientific">Candida albicans (strain WO-1)</name>
    <name type="common">Yeast</name>
    <dbReference type="NCBI Taxonomy" id="294748"/>
    <lineage>
        <taxon>Eukaryota</taxon>
        <taxon>Fungi</taxon>
        <taxon>Dikarya</taxon>
        <taxon>Ascomycota</taxon>
        <taxon>Saccharomycotina</taxon>
        <taxon>Pichiomycetes</taxon>
        <taxon>Debaryomycetaceae</taxon>
        <taxon>Candida/Lodderomyces clade</taxon>
        <taxon>Candida</taxon>
    </lineage>
</organism>
<comment type="function">
    <text evidence="10">Mediator of sterol homeostasis involved in sterol uptake, trafficking and distribution into membranes.</text>
</comment>
<comment type="function">
    <text evidence="10">Regulates also the sphingolipid metabolism.</text>
</comment>
<comment type="subcellular location">
    <subcellularLocation>
        <location evidence="1 10">Endoplasmic reticulum membrane</location>
        <topology evidence="1 10">Multi-pass membrane protein</topology>
    </subcellularLocation>
    <subcellularLocation>
        <location evidence="10">Golgi apparatus membrane</location>
        <topology evidence="10">Multi-pass membrane protein</topology>
    </subcellularLocation>
</comment>
<dbReference type="EMBL" id="CM000310">
    <property type="protein sequence ID" value="EEQ44514.1"/>
    <property type="molecule type" value="Genomic_DNA"/>
</dbReference>
<evidence type="ECO:0000256" key="6">
    <source>
        <dbReference type="ARBA" id="ARBA00022989"/>
    </source>
</evidence>
<keyword evidence="9 10" id="KW-0472">Membrane</keyword>
<feature type="transmembrane region" description="Helical" evidence="10">
    <location>
        <begin position="95"/>
        <end position="111"/>
    </location>
</feature>
<keyword evidence="8 10" id="KW-0443">Lipid metabolism</keyword>
<dbReference type="PaxDb" id="5476-C4YQM5"/>
<keyword evidence="12" id="KW-1185">Reference proteome</keyword>
<dbReference type="GO" id="GO:0032541">
    <property type="term" value="C:cortical endoplasmic reticulum"/>
    <property type="evidence" value="ECO:0007669"/>
    <property type="project" value="TreeGrafter"/>
</dbReference>
<keyword evidence="4 10" id="KW-0812">Transmembrane</keyword>
<protein>
    <recommendedName>
        <fullName evidence="10">Protein ARV</fullName>
    </recommendedName>
</protein>
<evidence type="ECO:0000256" key="3">
    <source>
        <dbReference type="ARBA" id="ARBA00022448"/>
    </source>
</evidence>
<name>C4YQM5_CANAW</name>
<evidence type="ECO:0000313" key="12">
    <source>
        <dbReference type="Proteomes" id="UP000001429"/>
    </source>
</evidence>
<keyword evidence="10" id="KW-0333">Golgi apparatus</keyword>
<evidence type="ECO:0000256" key="7">
    <source>
        <dbReference type="ARBA" id="ARBA00023055"/>
    </source>
</evidence>
<evidence type="ECO:0000256" key="2">
    <source>
        <dbReference type="ARBA" id="ARBA00009187"/>
    </source>
</evidence>
<reference evidence="11 12" key="1">
    <citation type="journal article" date="2009" name="Nature">
        <title>Evolution of pathogenicity and sexual reproduction in eight Candida genomes.</title>
        <authorList>
            <person name="Butler G."/>
            <person name="Rasmussen M.D."/>
            <person name="Lin M.F."/>
            <person name="Santos M.A."/>
            <person name="Sakthikumar S."/>
            <person name="Munro C.A."/>
            <person name="Rheinbay E."/>
            <person name="Grabherr M."/>
            <person name="Forche A."/>
            <person name="Reedy J.L."/>
            <person name="Agrafioti I."/>
            <person name="Arnaud M.B."/>
            <person name="Bates S."/>
            <person name="Brown A.J."/>
            <person name="Brunke S."/>
            <person name="Costanzo M.C."/>
            <person name="Fitzpatrick D.A."/>
            <person name="de Groot P.W."/>
            <person name="Harris D."/>
            <person name="Hoyer L.L."/>
            <person name="Hube B."/>
            <person name="Klis F.M."/>
            <person name="Kodira C."/>
            <person name="Lennard N."/>
            <person name="Logue M.E."/>
            <person name="Martin R."/>
            <person name="Neiman A.M."/>
            <person name="Nikolaou E."/>
            <person name="Quail M.A."/>
            <person name="Quinn J."/>
            <person name="Santos M.C."/>
            <person name="Schmitzberger F.F."/>
            <person name="Sherlock G."/>
            <person name="Shah P."/>
            <person name="Silverstein K.A."/>
            <person name="Skrzypek M.S."/>
            <person name="Soll D."/>
            <person name="Staggs R."/>
            <person name="Stansfield I."/>
            <person name="Stumpf M.P."/>
            <person name="Sudbery P.E."/>
            <person name="Srikantha T."/>
            <person name="Zeng Q."/>
            <person name="Berman J."/>
            <person name="Berriman M."/>
            <person name="Heitman J."/>
            <person name="Gow N.A."/>
            <person name="Lorenz M.C."/>
            <person name="Birren B.W."/>
            <person name="Kellis M."/>
            <person name="Cuomo C.A."/>
        </authorList>
    </citation>
    <scope>NUCLEOTIDE SEQUENCE [LARGE SCALE GENOMIC DNA]</scope>
    <source>
        <strain evidence="11 12">WO-1</strain>
    </source>
</reference>
<keyword evidence="5 10" id="KW-0256">Endoplasmic reticulum</keyword>
<dbReference type="Proteomes" id="UP000001429">
    <property type="component" value="Chromosome 3"/>
</dbReference>
<gene>
    <name evidence="11" type="ORF">CAWG_02784</name>
</gene>
<dbReference type="OrthoDB" id="2192830at2759"/>
<evidence type="ECO:0000256" key="1">
    <source>
        <dbReference type="ARBA" id="ARBA00004477"/>
    </source>
</evidence>
<dbReference type="Pfam" id="PF04161">
    <property type="entry name" value="Arv1"/>
    <property type="match status" value="1"/>
</dbReference>
<accession>C4YQM5</accession>
<evidence type="ECO:0000256" key="5">
    <source>
        <dbReference type="ARBA" id="ARBA00022824"/>
    </source>
</evidence>
<dbReference type="GO" id="GO:0032366">
    <property type="term" value="P:intracellular sterol transport"/>
    <property type="evidence" value="ECO:0007669"/>
    <property type="project" value="UniProtKB-UniRule"/>
</dbReference>
<dbReference type="VEuPathDB" id="FungiDB:CAWG_02784"/>
<dbReference type="GO" id="GO:0097036">
    <property type="term" value="P:regulation of plasma membrane sterol distribution"/>
    <property type="evidence" value="ECO:0007669"/>
    <property type="project" value="UniProtKB-UniRule"/>
</dbReference>
<dbReference type="GO" id="GO:0006665">
    <property type="term" value="P:sphingolipid metabolic process"/>
    <property type="evidence" value="ECO:0007669"/>
    <property type="project" value="UniProtKB-UniRule"/>
</dbReference>
<proteinExistence type="inferred from homology"/>
<evidence type="ECO:0000256" key="9">
    <source>
        <dbReference type="ARBA" id="ARBA00023136"/>
    </source>
</evidence>
<evidence type="ECO:0000256" key="4">
    <source>
        <dbReference type="ARBA" id="ARBA00022692"/>
    </source>
</evidence>
<sequence length="296" mass="34864">MICIECGYSNIDCLYSKYKSDYIKLSVCPECNKIADKYIEYDSVILFLDILLLKRQAYKHLAYNLTEMEMEIGSSTNFHVNDNTNFKFFHTYRKLMKLIFMILSFEVYLTWANEEKLLIHSQLINLIFNQSVVYQYLFFIIKSSLENLILNLSLQLILRLGYKWGQGPQKINGNIRDKELFGYKTSVLLVTTMVSGSIRLFPILMFIWPYDNISITKPLINLIAFINIVEALRVVTSLGYVELILSLAFSIVIRNIVSKSLLVLIVRLFLDFNFTEVYYNEMYQLYSQIQTYIRWI</sequence>
<comment type="caution">
    <text evidence="10">Lacks conserved residue(s) required for the propagation of feature annotation.</text>
</comment>
<evidence type="ECO:0000256" key="10">
    <source>
        <dbReference type="RuleBase" id="RU368065"/>
    </source>
</evidence>
<dbReference type="OMA" id="MLDMNVK"/>
<evidence type="ECO:0000313" key="11">
    <source>
        <dbReference type="EMBL" id="EEQ44514.1"/>
    </source>
</evidence>
<dbReference type="InterPro" id="IPR007290">
    <property type="entry name" value="Arv1"/>
</dbReference>
<keyword evidence="7 10" id="KW-0445">Lipid transport</keyword>
<dbReference type="AlphaFoldDB" id="C4YQM5"/>
<dbReference type="GO" id="GO:0005789">
    <property type="term" value="C:endoplasmic reticulum membrane"/>
    <property type="evidence" value="ECO:0007669"/>
    <property type="project" value="UniProtKB-SubCell"/>
</dbReference>
<dbReference type="PANTHER" id="PTHR14467">
    <property type="entry name" value="ARV1"/>
    <property type="match status" value="1"/>
</dbReference>
<feature type="transmembrane region" description="Helical" evidence="10">
    <location>
        <begin position="185"/>
        <end position="207"/>
    </location>
</feature>
<comment type="similarity">
    <text evidence="2 10">Belongs to the ARV1 family.</text>
</comment>
<keyword evidence="3 10" id="KW-0813">Transport</keyword>
<evidence type="ECO:0000256" key="8">
    <source>
        <dbReference type="ARBA" id="ARBA00023098"/>
    </source>
</evidence>
<dbReference type="PANTHER" id="PTHR14467:SF0">
    <property type="entry name" value="PROTEIN ARV1"/>
    <property type="match status" value="1"/>
</dbReference>
<dbReference type="GO" id="GO:0000139">
    <property type="term" value="C:Golgi membrane"/>
    <property type="evidence" value="ECO:0007669"/>
    <property type="project" value="UniProtKB-SubCell"/>
</dbReference>